<evidence type="ECO:0000259" key="1">
    <source>
        <dbReference type="PROSITE" id="PS50994"/>
    </source>
</evidence>
<keyword evidence="3" id="KW-1185">Reference proteome</keyword>
<dbReference type="InterPro" id="IPR001584">
    <property type="entry name" value="Integrase_cat-core"/>
</dbReference>
<gene>
    <name evidence="2" type="ORF">TKK_006000</name>
</gene>
<accession>A0ABD2X6E7</accession>
<protein>
    <recommendedName>
        <fullName evidence="1">Integrase catalytic domain-containing protein</fullName>
    </recommendedName>
</protein>
<dbReference type="InterPro" id="IPR050951">
    <property type="entry name" value="Retrovirus_Pol_polyprotein"/>
</dbReference>
<dbReference type="EMBL" id="JBJJXI010000050">
    <property type="protein sequence ID" value="KAL3400867.1"/>
    <property type="molecule type" value="Genomic_DNA"/>
</dbReference>
<organism evidence="2 3">
    <name type="scientific">Trichogramma kaykai</name>
    <dbReference type="NCBI Taxonomy" id="54128"/>
    <lineage>
        <taxon>Eukaryota</taxon>
        <taxon>Metazoa</taxon>
        <taxon>Ecdysozoa</taxon>
        <taxon>Arthropoda</taxon>
        <taxon>Hexapoda</taxon>
        <taxon>Insecta</taxon>
        <taxon>Pterygota</taxon>
        <taxon>Neoptera</taxon>
        <taxon>Endopterygota</taxon>
        <taxon>Hymenoptera</taxon>
        <taxon>Apocrita</taxon>
        <taxon>Proctotrupomorpha</taxon>
        <taxon>Chalcidoidea</taxon>
        <taxon>Trichogrammatidae</taxon>
        <taxon>Trichogramma</taxon>
    </lineage>
</organism>
<dbReference type="PANTHER" id="PTHR37984:SF15">
    <property type="entry name" value="INTEGRASE CATALYTIC DOMAIN-CONTAINING PROTEIN"/>
    <property type="match status" value="1"/>
</dbReference>
<dbReference type="InterPro" id="IPR036397">
    <property type="entry name" value="RNaseH_sf"/>
</dbReference>
<evidence type="ECO:0000313" key="2">
    <source>
        <dbReference type="EMBL" id="KAL3400867.1"/>
    </source>
</evidence>
<feature type="domain" description="Integrase catalytic" evidence="1">
    <location>
        <begin position="1"/>
        <end position="69"/>
    </location>
</feature>
<dbReference type="PROSITE" id="PS50994">
    <property type="entry name" value="INTEGRASE"/>
    <property type="match status" value="1"/>
</dbReference>
<proteinExistence type="predicted"/>
<dbReference type="InterPro" id="IPR012337">
    <property type="entry name" value="RNaseH-like_sf"/>
</dbReference>
<evidence type="ECO:0000313" key="3">
    <source>
        <dbReference type="Proteomes" id="UP001627154"/>
    </source>
</evidence>
<dbReference type="AlphaFoldDB" id="A0ABD2X6E7"/>
<reference evidence="2 3" key="1">
    <citation type="journal article" date="2024" name="bioRxiv">
        <title>A reference genome for Trichogramma kaykai: A tiny desert-dwelling parasitoid wasp with competing sex-ratio distorters.</title>
        <authorList>
            <person name="Culotta J."/>
            <person name="Lindsey A.R."/>
        </authorList>
    </citation>
    <scope>NUCLEOTIDE SEQUENCE [LARGE SCALE GENOMIC DNA]</scope>
    <source>
        <strain evidence="2 3">KSX58</strain>
    </source>
</reference>
<dbReference type="Gene3D" id="3.30.420.10">
    <property type="entry name" value="Ribonuclease H-like superfamily/Ribonuclease H"/>
    <property type="match status" value="1"/>
</dbReference>
<comment type="caution">
    <text evidence="2">The sequence shown here is derived from an EMBL/GenBank/DDBJ whole genome shotgun (WGS) entry which is preliminary data.</text>
</comment>
<sequence>MLQRISAHGAPIFITSDQGTQFESTLFTELAKMIGTSLIKTTSYHPMSNGMIERFHRTLKATLKYSTQP</sequence>
<dbReference type="SUPFAM" id="SSF53098">
    <property type="entry name" value="Ribonuclease H-like"/>
    <property type="match status" value="1"/>
</dbReference>
<dbReference type="PANTHER" id="PTHR37984">
    <property type="entry name" value="PROTEIN CBG26694"/>
    <property type="match status" value="1"/>
</dbReference>
<name>A0ABD2X6E7_9HYME</name>
<dbReference type="Proteomes" id="UP001627154">
    <property type="component" value="Unassembled WGS sequence"/>
</dbReference>